<proteinExistence type="predicted"/>
<name>A0A540W6Y3_9ACTN</name>
<evidence type="ECO:0000313" key="2">
    <source>
        <dbReference type="Proteomes" id="UP000319103"/>
    </source>
</evidence>
<gene>
    <name evidence="1" type="ORF">E6W39_24320</name>
</gene>
<dbReference type="Proteomes" id="UP000319103">
    <property type="component" value="Unassembled WGS sequence"/>
</dbReference>
<protein>
    <submittedName>
        <fullName evidence="1">Uncharacterized protein</fullName>
    </submittedName>
</protein>
<dbReference type="AlphaFoldDB" id="A0A540W6Y3"/>
<sequence length="100" mass="11732">MRVHLTSDYYRGVEFDSKPERWWDTAARARTVDGVYEVPAEQLARWEAAQEAWARAEQEIEELMSKRSAQLAAERVERQKREDAWRAEVRRGLYGGSSDE</sequence>
<accession>A0A540W6Y3</accession>
<organism evidence="1 2">
    <name type="scientific">Kitasatospora acidiphila</name>
    <dbReference type="NCBI Taxonomy" id="2567942"/>
    <lineage>
        <taxon>Bacteria</taxon>
        <taxon>Bacillati</taxon>
        <taxon>Actinomycetota</taxon>
        <taxon>Actinomycetes</taxon>
        <taxon>Kitasatosporales</taxon>
        <taxon>Streptomycetaceae</taxon>
        <taxon>Kitasatospora</taxon>
    </lineage>
</organism>
<reference evidence="1 2" key="1">
    <citation type="submission" date="2019-06" db="EMBL/GenBank/DDBJ databases">
        <title>Description of Kitasatospora acidophila sp. nov. isolated from pine grove soil, and reclassification of Streptomyces novaecaesareae to Kitasatospora novaeceasareae comb. nov.</title>
        <authorList>
            <person name="Kim M.J."/>
        </authorList>
    </citation>
    <scope>NUCLEOTIDE SEQUENCE [LARGE SCALE GENOMIC DNA]</scope>
    <source>
        <strain evidence="1 2">MMS16-CNU292</strain>
    </source>
</reference>
<comment type="caution">
    <text evidence="1">The sequence shown here is derived from an EMBL/GenBank/DDBJ whole genome shotgun (WGS) entry which is preliminary data.</text>
</comment>
<evidence type="ECO:0000313" key="1">
    <source>
        <dbReference type="EMBL" id="TQF04780.1"/>
    </source>
</evidence>
<dbReference type="EMBL" id="VIGB01000003">
    <property type="protein sequence ID" value="TQF04780.1"/>
    <property type="molecule type" value="Genomic_DNA"/>
</dbReference>
<keyword evidence="2" id="KW-1185">Reference proteome</keyword>
<dbReference type="RefSeq" id="WP_141635335.1">
    <property type="nucleotide sequence ID" value="NZ_VIGB01000003.1"/>
</dbReference>